<protein>
    <recommendedName>
        <fullName evidence="4">Mixed lineage kinase domain-containing protein</fullName>
    </recommendedName>
</protein>
<dbReference type="InterPro" id="IPR015943">
    <property type="entry name" value="WD40/YVTN_repeat-like_dom_sf"/>
</dbReference>
<dbReference type="InterPro" id="IPR036537">
    <property type="entry name" value="Adaptor_Cbl_N_dom_sf"/>
</dbReference>
<organism evidence="5 6">
    <name type="scientific">Gymnopilus dilepis</name>
    <dbReference type="NCBI Taxonomy" id="231916"/>
    <lineage>
        <taxon>Eukaryota</taxon>
        <taxon>Fungi</taxon>
        <taxon>Dikarya</taxon>
        <taxon>Basidiomycota</taxon>
        <taxon>Agaricomycotina</taxon>
        <taxon>Agaricomycetes</taxon>
        <taxon>Agaricomycetidae</taxon>
        <taxon>Agaricales</taxon>
        <taxon>Agaricineae</taxon>
        <taxon>Hymenogastraceae</taxon>
        <taxon>Gymnopilus</taxon>
    </lineage>
</organism>
<dbReference type="CDD" id="cd21037">
    <property type="entry name" value="MLKL_NTD"/>
    <property type="match status" value="4"/>
</dbReference>
<dbReference type="InterPro" id="IPR001680">
    <property type="entry name" value="WD40_rpt"/>
</dbReference>
<dbReference type="SMART" id="SM00320">
    <property type="entry name" value="WD40"/>
    <property type="match status" value="4"/>
</dbReference>
<comment type="caution">
    <text evidence="5">The sequence shown here is derived from an EMBL/GenBank/DDBJ whole genome shotgun (WGS) entry which is preliminary data.</text>
</comment>
<evidence type="ECO:0000256" key="3">
    <source>
        <dbReference type="PROSITE-ProRule" id="PRU00221"/>
    </source>
</evidence>
<accession>A0A409W6F8</accession>
<dbReference type="InterPro" id="IPR036322">
    <property type="entry name" value="WD40_repeat_dom_sf"/>
</dbReference>
<reference evidence="5 6" key="1">
    <citation type="journal article" date="2018" name="Evol. Lett.">
        <title>Horizontal gene cluster transfer increased hallucinogenic mushroom diversity.</title>
        <authorList>
            <person name="Reynolds H.T."/>
            <person name="Vijayakumar V."/>
            <person name="Gluck-Thaler E."/>
            <person name="Korotkin H.B."/>
            <person name="Matheny P.B."/>
            <person name="Slot J.C."/>
        </authorList>
    </citation>
    <scope>NUCLEOTIDE SEQUENCE [LARGE SCALE GENOMIC DNA]</scope>
    <source>
        <strain evidence="5 6">SRW20</strain>
    </source>
</reference>
<evidence type="ECO:0000256" key="1">
    <source>
        <dbReference type="ARBA" id="ARBA00022574"/>
    </source>
</evidence>
<dbReference type="Gene3D" id="2.130.10.10">
    <property type="entry name" value="YVTN repeat-like/Quinoprotein amine dehydrogenase"/>
    <property type="match status" value="3"/>
</dbReference>
<gene>
    <name evidence="5" type="ORF">CVT26_006479</name>
</gene>
<evidence type="ECO:0000313" key="6">
    <source>
        <dbReference type="Proteomes" id="UP000284706"/>
    </source>
</evidence>
<dbReference type="GO" id="GO:1990234">
    <property type="term" value="C:transferase complex"/>
    <property type="evidence" value="ECO:0007669"/>
    <property type="project" value="UniProtKB-ARBA"/>
</dbReference>
<evidence type="ECO:0000256" key="2">
    <source>
        <dbReference type="ARBA" id="ARBA00022737"/>
    </source>
</evidence>
<dbReference type="GO" id="GO:0007166">
    <property type="term" value="P:cell surface receptor signaling pathway"/>
    <property type="evidence" value="ECO:0007669"/>
    <property type="project" value="InterPro"/>
</dbReference>
<dbReference type="OrthoDB" id="10590124at2759"/>
<dbReference type="STRING" id="231916.A0A409W6F8"/>
<dbReference type="InParanoid" id="A0A409W6F8"/>
<dbReference type="Proteomes" id="UP000284706">
    <property type="component" value="Unassembled WGS sequence"/>
</dbReference>
<keyword evidence="2" id="KW-0677">Repeat</keyword>
<evidence type="ECO:0000259" key="4">
    <source>
        <dbReference type="Pfam" id="PF22215"/>
    </source>
</evidence>
<dbReference type="Pfam" id="PF22215">
    <property type="entry name" value="MLKL_N"/>
    <property type="match status" value="1"/>
</dbReference>
<dbReference type="PROSITE" id="PS50082">
    <property type="entry name" value="WD_REPEATS_2"/>
    <property type="match status" value="2"/>
</dbReference>
<dbReference type="InterPro" id="IPR059179">
    <property type="entry name" value="MLKL-like_MCAfunc"/>
</dbReference>
<dbReference type="PANTHER" id="PTHR22847">
    <property type="entry name" value="WD40 REPEAT PROTEIN"/>
    <property type="match status" value="1"/>
</dbReference>
<feature type="domain" description="Mixed lineage kinase" evidence="4">
    <location>
        <begin position="816"/>
        <end position="938"/>
    </location>
</feature>
<sequence length="1562" mass="171883">MIESIVTDVLTLLQLVYETVKGIKANSASRGVLLARIESLKAIISTVHAPAEDSPVSSALLDIKETVSDISGTVVVHEKRGWAKKALKVSAEAGELERLDKRLVAGQEQLCLAIGAENVNQAVKVGCSRISTSSHFSHSPIPLLKQNAKEVDEIFATKSNSFREIIKAEFSKYENRLRKHRTELSTLCTKLERLYHDMEKYPESRRGVAPRAPALPDGMGIGLSTFIRLGGTIISMVQGAKSNREEALAIGRRVQVVLDVVEILDTELLSGKVRRCEVDALLHCLQTCAEVVSAQTEKGSVKQTVNVQADRVRLRELEKELSERILRLGIDLQLHLQKLENELILNVSNNFTRLENDVKEASKSASYKLSDSIGLVDEETQRLQWIVERAPFYARATVSQELQDFSHAPILVNRVDCSVNSTDVQLLTINKGITTIATSHLWRELYCAVGRVIQVYDFKTGEYRTEFGRHTGDVTVLGTSVDKSKLLSYGQDRTVKLWNTAKKEELTSISPIQRCSRLEVTAAPEYHIVMQNYVATEVFARTGGHARLYFHGDASFVLSADGSTMAVRATFGIPIISTPSMEIVRTIPWRDRPGRLALSSNGRYLYVRKNFSADNALFDLEDGSTLPPIQFDGSEVQEQLYTDSQSQQVRLIAGTKSCSLKIWDIATGSLYNVLSYPSTEKPSPINSISVAENSAFGTLVAALDSSGMVRLWDADTGACMSRLGMAMDYVPTDPDGSAAFFVMLSPNGYRMVVRREKLIAVCMLQSSTALGKPKEPSVQILNPILFASHASDKTHFETTRHSLSQTPHSMIEGIVTDVLTLLQIAYDTVKGVKANSATRNVLLARIESLRAIISTIQTPALDSPVLSALADIKETVQSIAETVGAHEKRGWAQKALKVSAEASELERLDQRLVAGQSQLCLAISAENVNQAIKNAQEITTVFSAKSKVLPEIITDKFDPYQTRIDRHRSELGSLVGKLEHMYPSMDRYESPMRTRPAPSPGIGIGSISTLLRIGGTIISLVQAAKDNREEALAIGRRVQVVLDVTETLNTDLMNRRVRRDEVDALMDCLQKCAEVVADQTAKGAMKRAVDVQSDKLKLQELDKELSECLVRLGIDLQLHQQVLDTELMFNVTTSISQLEQGVRQASDTSSDKISTSLKQAEEEVKRLQWIIDRAPFYSMSSSDQLRDFSEHMSFLVNRIDCSVTSPDIKPLSVNKGFTAVVVGRVWRELYLAVGRVLHVYGFESGEHQFEVGRHSGTITALAITSDESKLASFGQDRVIRVWDVMRRKELSTFSPIERCAAVDFTAGPEYHVATHNHTFTQVFSRYNPDSRIHYHGDAAYVISADGSTMAFRGMSGIAIAATSTMEVTRTIPWNGRPTRIALSGNGQYLCVRGNTTEGTTIFKLDDGAKLLVSPRDDSEVDEQFYIDSSAHEVRLIAGTRAGSIRIRNIHDGSLYKELSDLSTPKPLPIVSISVAEDSASGGLVASLDASGVVCIWHIGTSVCLSRLGVGLDIPLKNTSVGSTIRISTNGYRLLVKRGGFTAVCMLHGFVDAVVKMKAGLNK</sequence>
<feature type="repeat" description="WD" evidence="3">
    <location>
        <begin position="467"/>
        <end position="508"/>
    </location>
</feature>
<name>A0A409W6F8_9AGAR</name>
<dbReference type="SUPFAM" id="SSF50978">
    <property type="entry name" value="WD40 repeat-like"/>
    <property type="match status" value="2"/>
</dbReference>
<proteinExistence type="predicted"/>
<dbReference type="PANTHER" id="PTHR22847:SF637">
    <property type="entry name" value="WD REPEAT DOMAIN 5B"/>
    <property type="match status" value="1"/>
</dbReference>
<keyword evidence="6" id="KW-1185">Reference proteome</keyword>
<dbReference type="Gene3D" id="1.20.930.20">
    <property type="entry name" value="Adaptor protein Cbl, N-terminal domain"/>
    <property type="match status" value="4"/>
</dbReference>
<feature type="repeat" description="WD" evidence="3">
    <location>
        <begin position="1251"/>
        <end position="1292"/>
    </location>
</feature>
<keyword evidence="1 3" id="KW-0853">WD repeat</keyword>
<dbReference type="Pfam" id="PF00400">
    <property type="entry name" value="WD40"/>
    <property type="match status" value="2"/>
</dbReference>
<dbReference type="PROSITE" id="PS50294">
    <property type="entry name" value="WD_REPEATS_REGION"/>
    <property type="match status" value="2"/>
</dbReference>
<dbReference type="InterPro" id="IPR054000">
    <property type="entry name" value="MLKL_N"/>
</dbReference>
<evidence type="ECO:0000313" key="5">
    <source>
        <dbReference type="EMBL" id="PPQ74100.1"/>
    </source>
</evidence>
<dbReference type="EMBL" id="NHYE01005364">
    <property type="protein sequence ID" value="PPQ74100.1"/>
    <property type="molecule type" value="Genomic_DNA"/>
</dbReference>